<reference evidence="1" key="1">
    <citation type="journal article" date="2021" name="Open Biol.">
        <title>Shared evolutionary footprints suggest mitochondrial oxidative damage underlies multiple complex I losses in fungi.</title>
        <authorList>
            <person name="Schikora-Tamarit M.A."/>
            <person name="Marcet-Houben M."/>
            <person name="Nosek J."/>
            <person name="Gabaldon T."/>
        </authorList>
    </citation>
    <scope>NUCLEOTIDE SEQUENCE</scope>
    <source>
        <strain evidence="1">CBS2887</strain>
    </source>
</reference>
<proteinExistence type="predicted"/>
<evidence type="ECO:0000313" key="2">
    <source>
        <dbReference type="Proteomes" id="UP000774326"/>
    </source>
</evidence>
<protein>
    <submittedName>
        <fullName evidence="1">Uncharacterized protein</fullName>
    </submittedName>
</protein>
<dbReference type="EMBL" id="JAEUBG010002986">
    <property type="protein sequence ID" value="KAH3683704.1"/>
    <property type="molecule type" value="Genomic_DNA"/>
</dbReference>
<comment type="caution">
    <text evidence="1">The sequence shown here is derived from an EMBL/GenBank/DDBJ whole genome shotgun (WGS) entry which is preliminary data.</text>
</comment>
<reference evidence="1" key="2">
    <citation type="submission" date="2021-01" db="EMBL/GenBank/DDBJ databases">
        <authorList>
            <person name="Schikora-Tamarit M.A."/>
        </authorList>
    </citation>
    <scope>NUCLEOTIDE SEQUENCE</scope>
    <source>
        <strain evidence="1">CBS2887</strain>
    </source>
</reference>
<dbReference type="Proteomes" id="UP000774326">
    <property type="component" value="Unassembled WGS sequence"/>
</dbReference>
<sequence>MISLMDLTVLFQGTSSVNFDDSVSDDQRRIIFNLHIEFINHSIKQSLFDKFNVDDLTFEQVKDNRGDPISLIGGLRTTPTVNNGSF</sequence>
<accession>A0A9P8TM20</accession>
<name>A0A9P8TM20_WICPI</name>
<evidence type="ECO:0000313" key="1">
    <source>
        <dbReference type="EMBL" id="KAH3683704.1"/>
    </source>
</evidence>
<organism evidence="1 2">
    <name type="scientific">Wickerhamomyces pijperi</name>
    <name type="common">Yeast</name>
    <name type="synonym">Pichia pijperi</name>
    <dbReference type="NCBI Taxonomy" id="599730"/>
    <lineage>
        <taxon>Eukaryota</taxon>
        <taxon>Fungi</taxon>
        <taxon>Dikarya</taxon>
        <taxon>Ascomycota</taxon>
        <taxon>Saccharomycotina</taxon>
        <taxon>Saccharomycetes</taxon>
        <taxon>Phaffomycetales</taxon>
        <taxon>Wickerhamomycetaceae</taxon>
        <taxon>Wickerhamomyces</taxon>
    </lineage>
</organism>
<keyword evidence="2" id="KW-1185">Reference proteome</keyword>
<dbReference type="AlphaFoldDB" id="A0A9P8TM20"/>
<gene>
    <name evidence="1" type="ORF">WICPIJ_005323</name>
</gene>